<dbReference type="Proteomes" id="UP000600449">
    <property type="component" value="Unassembled WGS sequence"/>
</dbReference>
<keyword evidence="3" id="KW-1185">Reference proteome</keyword>
<dbReference type="AlphaFoldDB" id="A0A917Q7M6"/>
<keyword evidence="1" id="KW-0472">Membrane</keyword>
<name>A0A917Q7M6_9HYPH</name>
<dbReference type="RefSeq" id="WP_188912387.1">
    <property type="nucleotide sequence ID" value="NZ_BMMF01000005.1"/>
</dbReference>
<sequence>MTLHGAIVLATPVVTGAAVAALLVAIERYVLRDWRTGLRPRLWGCIAALSLLPLPAIFIFHAWYVTGLPEELGAPASDPMVEHEADMASFAFAALFGAYLLFSLPVFLTALFRHGMWQDRNELTPLES</sequence>
<comment type="caution">
    <text evidence="2">The sequence shown here is derived from an EMBL/GenBank/DDBJ whole genome shotgun (WGS) entry which is preliminary data.</text>
</comment>
<evidence type="ECO:0000313" key="2">
    <source>
        <dbReference type="EMBL" id="GGK33661.1"/>
    </source>
</evidence>
<keyword evidence="1" id="KW-1133">Transmembrane helix</keyword>
<evidence type="ECO:0000313" key="3">
    <source>
        <dbReference type="Proteomes" id="UP000600449"/>
    </source>
</evidence>
<evidence type="ECO:0008006" key="4">
    <source>
        <dbReference type="Google" id="ProtNLM"/>
    </source>
</evidence>
<protein>
    <recommendedName>
        <fullName evidence="4">Cytochrome bd terminal oxidase subunit II</fullName>
    </recommendedName>
</protein>
<gene>
    <name evidence="2" type="ORF">GCM10011322_20410</name>
</gene>
<feature type="transmembrane region" description="Helical" evidence="1">
    <location>
        <begin position="87"/>
        <end position="112"/>
    </location>
</feature>
<evidence type="ECO:0000256" key="1">
    <source>
        <dbReference type="SAM" id="Phobius"/>
    </source>
</evidence>
<keyword evidence="1" id="KW-0812">Transmembrane</keyword>
<organism evidence="2 3">
    <name type="scientific">Salinarimonas ramus</name>
    <dbReference type="NCBI Taxonomy" id="690164"/>
    <lineage>
        <taxon>Bacteria</taxon>
        <taxon>Pseudomonadati</taxon>
        <taxon>Pseudomonadota</taxon>
        <taxon>Alphaproteobacteria</taxon>
        <taxon>Hyphomicrobiales</taxon>
        <taxon>Salinarimonadaceae</taxon>
        <taxon>Salinarimonas</taxon>
    </lineage>
</organism>
<accession>A0A917Q7M6</accession>
<proteinExistence type="predicted"/>
<feature type="transmembrane region" description="Helical" evidence="1">
    <location>
        <begin position="42"/>
        <end position="64"/>
    </location>
</feature>
<dbReference type="EMBL" id="BMMF01000005">
    <property type="protein sequence ID" value="GGK33661.1"/>
    <property type="molecule type" value="Genomic_DNA"/>
</dbReference>
<reference evidence="2 3" key="1">
    <citation type="journal article" date="2014" name="Int. J. Syst. Evol. Microbiol.">
        <title>Complete genome sequence of Corynebacterium casei LMG S-19264T (=DSM 44701T), isolated from a smear-ripened cheese.</title>
        <authorList>
            <consortium name="US DOE Joint Genome Institute (JGI-PGF)"/>
            <person name="Walter F."/>
            <person name="Albersmeier A."/>
            <person name="Kalinowski J."/>
            <person name="Ruckert C."/>
        </authorList>
    </citation>
    <scope>NUCLEOTIDE SEQUENCE [LARGE SCALE GENOMIC DNA]</scope>
    <source>
        <strain evidence="2 3">CGMCC 1.9161</strain>
    </source>
</reference>
<feature type="transmembrane region" description="Helical" evidence="1">
    <location>
        <begin position="6"/>
        <end position="30"/>
    </location>
</feature>